<evidence type="ECO:0000313" key="1">
    <source>
        <dbReference type="EMBL" id="KAJ0172794.1"/>
    </source>
</evidence>
<protein>
    <submittedName>
        <fullName evidence="1">Uncharacterized protein</fullName>
    </submittedName>
</protein>
<sequence length="83" mass="9273">MTENNQSSLVWLHNPVRWKGKSPKLQSSWEASYTEHTRINDVTYQSTDGNSLTVNGIVNGVACLLIGLSRTVVGPQLMRKMVK</sequence>
<dbReference type="Proteomes" id="UP000824533">
    <property type="component" value="Linkage Group LG21"/>
</dbReference>
<evidence type="ECO:0000313" key="2">
    <source>
        <dbReference type="Proteomes" id="UP000824533"/>
    </source>
</evidence>
<reference evidence="1 2" key="1">
    <citation type="journal article" date="2021" name="Front. Genet.">
        <title>Chromosome-Level Genome Assembly Reveals Significant Gene Expansion in the Toll and IMD Signaling Pathways of Dendrolimus kikuchii.</title>
        <authorList>
            <person name="Zhou J."/>
            <person name="Wu P."/>
            <person name="Xiong Z."/>
            <person name="Liu N."/>
            <person name="Zhao N."/>
            <person name="Ji M."/>
            <person name="Qiu Y."/>
            <person name="Yang B."/>
        </authorList>
    </citation>
    <scope>NUCLEOTIDE SEQUENCE [LARGE SCALE GENOMIC DNA]</scope>
    <source>
        <strain evidence="1">Ann1</strain>
    </source>
</reference>
<comment type="caution">
    <text evidence="1">The sequence shown here is derived from an EMBL/GenBank/DDBJ whole genome shotgun (WGS) entry which is preliminary data.</text>
</comment>
<dbReference type="EMBL" id="CM034407">
    <property type="protein sequence ID" value="KAJ0172794.1"/>
    <property type="molecule type" value="Genomic_DNA"/>
</dbReference>
<keyword evidence="2" id="KW-1185">Reference proteome</keyword>
<gene>
    <name evidence="1" type="ORF">K1T71_011933</name>
</gene>
<accession>A0ACC1CN23</accession>
<name>A0ACC1CN23_9NEOP</name>
<organism evidence="1 2">
    <name type="scientific">Dendrolimus kikuchii</name>
    <dbReference type="NCBI Taxonomy" id="765133"/>
    <lineage>
        <taxon>Eukaryota</taxon>
        <taxon>Metazoa</taxon>
        <taxon>Ecdysozoa</taxon>
        <taxon>Arthropoda</taxon>
        <taxon>Hexapoda</taxon>
        <taxon>Insecta</taxon>
        <taxon>Pterygota</taxon>
        <taxon>Neoptera</taxon>
        <taxon>Endopterygota</taxon>
        <taxon>Lepidoptera</taxon>
        <taxon>Glossata</taxon>
        <taxon>Ditrysia</taxon>
        <taxon>Bombycoidea</taxon>
        <taxon>Lasiocampidae</taxon>
        <taxon>Dendrolimus</taxon>
    </lineage>
</organism>
<proteinExistence type="predicted"/>